<keyword evidence="5" id="KW-1185">Reference proteome</keyword>
<feature type="compositionally biased region" description="Pro residues" evidence="1">
    <location>
        <begin position="186"/>
        <end position="195"/>
    </location>
</feature>
<feature type="compositionally biased region" description="Basic and acidic residues" evidence="1">
    <location>
        <begin position="92"/>
        <end position="105"/>
    </location>
</feature>
<keyword evidence="2" id="KW-1133">Transmembrane helix</keyword>
<evidence type="ECO:0000256" key="2">
    <source>
        <dbReference type="SAM" id="Phobius"/>
    </source>
</evidence>
<feature type="domain" description="HTH cro/C1-type" evidence="3">
    <location>
        <begin position="10"/>
        <end position="70"/>
    </location>
</feature>
<reference evidence="4 5" key="2">
    <citation type="submission" date="2020-05" db="EMBL/GenBank/DDBJ databases">
        <title>Draft genome sequence of Desulfovibrio sp. strainFSS-1.</title>
        <authorList>
            <person name="Shimoshige H."/>
            <person name="Kobayashi H."/>
            <person name="Maekawa T."/>
        </authorList>
    </citation>
    <scope>NUCLEOTIDE SEQUENCE [LARGE SCALE GENOMIC DNA]</scope>
    <source>
        <strain evidence="4 5">SIID29052-01</strain>
    </source>
</reference>
<dbReference type="InterPro" id="IPR010982">
    <property type="entry name" value="Lambda_DNA-bd_dom_sf"/>
</dbReference>
<evidence type="ECO:0000313" key="5">
    <source>
        <dbReference type="Proteomes" id="UP000494245"/>
    </source>
</evidence>
<dbReference type="PANTHER" id="PTHR34475">
    <property type="match status" value="1"/>
</dbReference>
<evidence type="ECO:0000313" key="4">
    <source>
        <dbReference type="EMBL" id="GFK95804.1"/>
    </source>
</evidence>
<keyword evidence="2" id="KW-0812">Transmembrane</keyword>
<gene>
    <name evidence="4" type="ORF">NNJEOMEG_03672</name>
</gene>
<proteinExistence type="predicted"/>
<accession>A0A6V8LVN4</accession>
<protein>
    <recommendedName>
        <fullName evidence="3">HTH cro/C1-type domain-containing protein</fullName>
    </recommendedName>
</protein>
<name>A0A6V8LVN4_9BACT</name>
<dbReference type="AlphaFoldDB" id="A0A6V8LVN4"/>
<dbReference type="Proteomes" id="UP000494245">
    <property type="component" value="Unassembled WGS sequence"/>
</dbReference>
<organism evidence="4 5">
    <name type="scientific">Fundidesulfovibrio magnetotacticus</name>
    <dbReference type="NCBI Taxonomy" id="2730080"/>
    <lineage>
        <taxon>Bacteria</taxon>
        <taxon>Pseudomonadati</taxon>
        <taxon>Thermodesulfobacteriota</taxon>
        <taxon>Desulfovibrionia</taxon>
        <taxon>Desulfovibrionales</taxon>
        <taxon>Desulfovibrionaceae</taxon>
        <taxon>Fundidesulfovibrio</taxon>
    </lineage>
</organism>
<comment type="caution">
    <text evidence="4">The sequence shown here is derived from an EMBL/GenBank/DDBJ whole genome shotgun (WGS) entry which is preliminary data.</text>
</comment>
<dbReference type="Pfam" id="PF13413">
    <property type="entry name" value="HTH_25"/>
    <property type="match status" value="1"/>
</dbReference>
<sequence length="319" mass="34111">MTLEEMGALLRQERERRELSLEKAAAEIKISKKYLVAIESGLTKDLPHPVYAKGFVKNYARLLGLDPEAMGEVLSRHYAVDEDQLQSGPGAEYRESPQPIKERKSGYVSSGASGFKPSLWLGLPLVAVFAGLVWFFFFSNMGASFSLDSLTSLFASKPEVQAPQQSAAPAPAQPTPKPEPKAEPAPASPSAPPAPQAQDAQVPRELLATGSGPARPFPLPPAQAETAVSPEALASEAQFASQGKQALEVNATQAAVLEASLEDGQKRAFTLVKGQRLVLRFDGKATLRFQQAPAVGIKFNGKDYPLEGGKADGRSITFP</sequence>
<dbReference type="EMBL" id="BLTE01000023">
    <property type="protein sequence ID" value="GFK95804.1"/>
    <property type="molecule type" value="Genomic_DNA"/>
</dbReference>
<dbReference type="Gene3D" id="1.10.260.40">
    <property type="entry name" value="lambda repressor-like DNA-binding domains"/>
    <property type="match status" value="1"/>
</dbReference>
<feature type="transmembrane region" description="Helical" evidence="2">
    <location>
        <begin position="119"/>
        <end position="138"/>
    </location>
</feature>
<feature type="region of interest" description="Disordered" evidence="1">
    <location>
        <begin position="85"/>
        <end position="107"/>
    </location>
</feature>
<feature type="compositionally biased region" description="Low complexity" evidence="1">
    <location>
        <begin position="161"/>
        <end position="170"/>
    </location>
</feature>
<reference evidence="4 5" key="1">
    <citation type="submission" date="2020-04" db="EMBL/GenBank/DDBJ databases">
        <authorList>
            <consortium name="Desulfovibrio sp. FSS-1 genome sequencing consortium"/>
            <person name="Shimoshige H."/>
            <person name="Kobayashi H."/>
            <person name="Maekawa T."/>
        </authorList>
    </citation>
    <scope>NUCLEOTIDE SEQUENCE [LARGE SCALE GENOMIC DNA]</scope>
    <source>
        <strain evidence="4 5">SIID29052-01</strain>
    </source>
</reference>
<evidence type="ECO:0000256" key="1">
    <source>
        <dbReference type="SAM" id="MobiDB-lite"/>
    </source>
</evidence>
<keyword evidence="2" id="KW-0472">Membrane</keyword>
<dbReference type="SMART" id="SM00530">
    <property type="entry name" value="HTH_XRE"/>
    <property type="match status" value="1"/>
</dbReference>
<dbReference type="InterPro" id="IPR050400">
    <property type="entry name" value="Bact_Cytoskel_RodZ"/>
</dbReference>
<dbReference type="InterPro" id="IPR001387">
    <property type="entry name" value="Cro/C1-type_HTH"/>
</dbReference>
<feature type="region of interest" description="Disordered" evidence="1">
    <location>
        <begin position="161"/>
        <end position="228"/>
    </location>
</feature>
<dbReference type="PROSITE" id="PS50943">
    <property type="entry name" value="HTH_CROC1"/>
    <property type="match status" value="1"/>
</dbReference>
<evidence type="ECO:0000259" key="3">
    <source>
        <dbReference type="PROSITE" id="PS50943"/>
    </source>
</evidence>
<dbReference type="CDD" id="cd00093">
    <property type="entry name" value="HTH_XRE"/>
    <property type="match status" value="1"/>
</dbReference>
<dbReference type="GO" id="GO:0003677">
    <property type="term" value="F:DNA binding"/>
    <property type="evidence" value="ECO:0007669"/>
    <property type="project" value="InterPro"/>
</dbReference>
<dbReference type="PANTHER" id="PTHR34475:SF1">
    <property type="entry name" value="CYTOSKELETON PROTEIN RODZ"/>
    <property type="match status" value="1"/>
</dbReference>
<dbReference type="SUPFAM" id="SSF47413">
    <property type="entry name" value="lambda repressor-like DNA-binding domains"/>
    <property type="match status" value="1"/>
</dbReference>
<dbReference type="RefSeq" id="WP_173086943.1">
    <property type="nucleotide sequence ID" value="NZ_BLTE01000023.1"/>
</dbReference>